<comment type="similarity">
    <text evidence="1">Belongs to the DNase II family.</text>
</comment>
<dbReference type="InterPro" id="IPR004947">
    <property type="entry name" value="DNase_II"/>
</dbReference>
<dbReference type="PANTHER" id="PTHR10858">
    <property type="entry name" value="DEOXYRIBONUCLEASE II"/>
    <property type="match status" value="1"/>
</dbReference>
<dbReference type="AlphaFoldDB" id="A0A0V1CUR3"/>
<reference evidence="3 4" key="1">
    <citation type="submission" date="2015-01" db="EMBL/GenBank/DDBJ databases">
        <title>Evolution of Trichinella species and genotypes.</title>
        <authorList>
            <person name="Korhonen P.K."/>
            <person name="Edoardo P."/>
            <person name="Giuseppe L.R."/>
            <person name="Gasser R.B."/>
        </authorList>
    </citation>
    <scope>NUCLEOTIDE SEQUENCE [LARGE SCALE GENOMIC DNA]</scope>
    <source>
        <strain evidence="3">ISS120</strain>
    </source>
</reference>
<comment type="caution">
    <text evidence="3">The sequence shown here is derived from an EMBL/GenBank/DDBJ whole genome shotgun (WGS) entry which is preliminary data.</text>
</comment>
<name>A0A0V1CUR3_TRIBR</name>
<dbReference type="EMBL" id="JYDI01000105">
    <property type="protein sequence ID" value="KRY52435.1"/>
    <property type="molecule type" value="Genomic_DNA"/>
</dbReference>
<keyword evidence="2" id="KW-0378">Hydrolase</keyword>
<keyword evidence="4" id="KW-1185">Reference proteome</keyword>
<evidence type="ECO:0000313" key="3">
    <source>
        <dbReference type="EMBL" id="KRY52435.1"/>
    </source>
</evidence>
<evidence type="ECO:0000313" key="4">
    <source>
        <dbReference type="Proteomes" id="UP000054653"/>
    </source>
</evidence>
<dbReference type="Pfam" id="PF03265">
    <property type="entry name" value="DNase_II"/>
    <property type="match status" value="2"/>
</dbReference>
<gene>
    <name evidence="3" type="primary">DNASE2</name>
    <name evidence="3" type="ORF">T03_14823</name>
</gene>
<dbReference type="PANTHER" id="PTHR10858:SF23">
    <property type="entry name" value="DEOXYRIBONUCLEASE II"/>
    <property type="match status" value="1"/>
</dbReference>
<feature type="non-terminal residue" evidence="3">
    <location>
        <position position="367"/>
    </location>
</feature>
<proteinExistence type="inferred from homology"/>
<dbReference type="GO" id="GO:0006309">
    <property type="term" value="P:apoptotic DNA fragmentation"/>
    <property type="evidence" value="ECO:0007669"/>
    <property type="project" value="TreeGrafter"/>
</dbReference>
<organism evidence="3 4">
    <name type="scientific">Trichinella britovi</name>
    <name type="common">Parasitic roundworm</name>
    <dbReference type="NCBI Taxonomy" id="45882"/>
    <lineage>
        <taxon>Eukaryota</taxon>
        <taxon>Metazoa</taxon>
        <taxon>Ecdysozoa</taxon>
        <taxon>Nematoda</taxon>
        <taxon>Enoplea</taxon>
        <taxon>Dorylaimia</taxon>
        <taxon>Trichinellida</taxon>
        <taxon>Trichinellidae</taxon>
        <taxon>Trichinella</taxon>
    </lineage>
</organism>
<dbReference type="Proteomes" id="UP000054653">
    <property type="component" value="Unassembled WGS sequence"/>
</dbReference>
<dbReference type="GO" id="GO:0004531">
    <property type="term" value="F:deoxyribonuclease II activity"/>
    <property type="evidence" value="ECO:0007669"/>
    <property type="project" value="InterPro"/>
</dbReference>
<evidence type="ECO:0000256" key="2">
    <source>
        <dbReference type="ARBA" id="ARBA00022801"/>
    </source>
</evidence>
<accession>A0A0V1CUR3</accession>
<protein>
    <submittedName>
        <fullName evidence="3">Deoxyribonuclease-2-alpha</fullName>
    </submittedName>
</protein>
<evidence type="ECO:0000256" key="1">
    <source>
        <dbReference type="ARBA" id="ARBA00007527"/>
    </source>
</evidence>
<sequence length="367" mass="40412">MKRLTREFTNSSLIQYRVVIYKAPARNIGKALIAGVNANAWQNTQDLTGPNNHAVAKSLEHVIEANPGNKFIAYNNIPPDVPKVKTKSNSKGVLMMNPNNVDEASWIVHTIPGFPKALTGYVFPPAEIQKGHLFICLTIKKSEIDAIAMALRIATPLIYHNDIPDAEINSRPNLKKLVNGESRLTPPLTVTRQISTANAAGLKVTIYSKSEKSKYEIYRRVLVKKLKTSIKVWTTRDKILKSDCRILNRNIKLVTSPITIGDHASSLETPARNIGKALIAGGNANAWQNTPVLTQDNNHAVVKSLEHVIRADAGNKFIAYNNIPPNIPKVKTKSNSKGVLMMNPQVADEASWIVHTIPGFPKALTGY</sequence>